<protein>
    <submittedName>
        <fullName evidence="3">Formyl-CoA transferase/succinyl-CoA---D-citramalate CoA-transferase</fullName>
    </submittedName>
</protein>
<dbReference type="Pfam" id="PF02515">
    <property type="entry name" value="CoA_transf_3"/>
    <property type="match status" value="1"/>
</dbReference>
<dbReference type="GO" id="GO:0008410">
    <property type="term" value="F:CoA-transferase activity"/>
    <property type="evidence" value="ECO:0007669"/>
    <property type="project" value="TreeGrafter"/>
</dbReference>
<dbReference type="EMBL" id="FPBV01000002">
    <property type="protein sequence ID" value="SFU44067.1"/>
    <property type="molecule type" value="Genomic_DNA"/>
</dbReference>
<organism evidence="3 4">
    <name type="scientific">Alicyclobacillus macrosporangiidus</name>
    <dbReference type="NCBI Taxonomy" id="392015"/>
    <lineage>
        <taxon>Bacteria</taxon>
        <taxon>Bacillati</taxon>
        <taxon>Bacillota</taxon>
        <taxon>Bacilli</taxon>
        <taxon>Bacillales</taxon>
        <taxon>Alicyclobacillaceae</taxon>
        <taxon>Alicyclobacillus</taxon>
    </lineage>
</organism>
<keyword evidence="1 3" id="KW-0808">Transferase</keyword>
<dbReference type="OrthoDB" id="9797653at2"/>
<dbReference type="Gene3D" id="3.40.50.10540">
    <property type="entry name" value="Crotonobetainyl-coa:carnitine coa-transferase, domain 1"/>
    <property type="match status" value="1"/>
</dbReference>
<dbReference type="InterPro" id="IPR050483">
    <property type="entry name" value="CoA-transferase_III_domain"/>
</dbReference>
<dbReference type="STRING" id="392015.SAMN05421543_10227"/>
<dbReference type="SUPFAM" id="SSF89796">
    <property type="entry name" value="CoA-transferase family III (CaiB/BaiF)"/>
    <property type="match status" value="1"/>
</dbReference>
<dbReference type="PANTHER" id="PTHR48207:SF3">
    <property type="entry name" value="SUCCINATE--HYDROXYMETHYLGLUTARATE COA-TRANSFERASE"/>
    <property type="match status" value="1"/>
</dbReference>
<name>A0A1I7G6K7_9BACL</name>
<reference evidence="4" key="1">
    <citation type="submission" date="2016-10" db="EMBL/GenBank/DDBJ databases">
        <authorList>
            <person name="Varghese N."/>
        </authorList>
    </citation>
    <scope>NUCLEOTIDE SEQUENCE [LARGE SCALE GENOMIC DNA]</scope>
    <source>
        <strain evidence="4">DSM 17980</strain>
    </source>
</reference>
<dbReference type="InterPro" id="IPR044855">
    <property type="entry name" value="CoA-Trfase_III_dom3_sf"/>
</dbReference>
<gene>
    <name evidence="3" type="ORF">SAMN05421543_10227</name>
</gene>
<evidence type="ECO:0000256" key="1">
    <source>
        <dbReference type="ARBA" id="ARBA00022679"/>
    </source>
</evidence>
<feature type="compositionally biased region" description="Low complexity" evidence="2">
    <location>
        <begin position="1"/>
        <end position="20"/>
    </location>
</feature>
<sequence length="432" mass="47033">MSDAIRTSTTDSTNLRTTATPASGAVRPEGEGVAAGSIPLDGIRVLELGTLLAGPLTGRFLGDFGAEVIKIEAPDKPDPLRGWGQVKDGQGLYWPIAARNKKLITLNLRVPEGQRVFLDLVSKADIVIENFRPGTMEKWNLGYERLAEVNPGLIMVRTSGFGQTGPYRERAGFGSVGEAMGGIRYVTGFPDRPPARVGVSIGDTLAALHATIGCLMALHERSRSGRGQVVDTALYEAVFSVMESVIPDYLLAGYIRERQGNILPGIAPSNIYLTKDDKYIVIGANADNVFRRLCQAMGEPELAEDPRYATHHARGERMEELDQRIEAWTRTLDAKDALAVLERHGVPSGLIYSAKDMVEDPQYQAREMIVPVQHPVYGTFPMPGIVPKLSRTPGQIRFPGGSAPGEHNDDVYRGLLGYSEEVLARLKEDGVI</sequence>
<dbReference type="AlphaFoldDB" id="A0A1I7G6K7"/>
<dbReference type="InterPro" id="IPR023606">
    <property type="entry name" value="CoA-Trfase_III_dom_1_sf"/>
</dbReference>
<dbReference type="eggNOG" id="COG1804">
    <property type="taxonomic scope" value="Bacteria"/>
</dbReference>
<dbReference type="Gene3D" id="3.30.1540.10">
    <property type="entry name" value="formyl-coa transferase, domain 3"/>
    <property type="match status" value="1"/>
</dbReference>
<accession>A0A1I7G6K7</accession>
<proteinExistence type="predicted"/>
<feature type="region of interest" description="Disordered" evidence="2">
    <location>
        <begin position="1"/>
        <end position="31"/>
    </location>
</feature>
<dbReference type="PANTHER" id="PTHR48207">
    <property type="entry name" value="SUCCINATE--HYDROXYMETHYLGLUTARATE COA-TRANSFERASE"/>
    <property type="match status" value="1"/>
</dbReference>
<evidence type="ECO:0000313" key="4">
    <source>
        <dbReference type="Proteomes" id="UP000183508"/>
    </source>
</evidence>
<dbReference type="RefSeq" id="WP_139234529.1">
    <property type="nucleotide sequence ID" value="NZ_FPBV01000002.1"/>
</dbReference>
<keyword evidence="4" id="KW-1185">Reference proteome</keyword>
<dbReference type="InterPro" id="IPR003673">
    <property type="entry name" value="CoA-Trfase_fam_III"/>
</dbReference>
<evidence type="ECO:0000256" key="2">
    <source>
        <dbReference type="SAM" id="MobiDB-lite"/>
    </source>
</evidence>
<dbReference type="Proteomes" id="UP000183508">
    <property type="component" value="Unassembled WGS sequence"/>
</dbReference>
<evidence type="ECO:0000313" key="3">
    <source>
        <dbReference type="EMBL" id="SFU44067.1"/>
    </source>
</evidence>